<comment type="subcellular location">
    <subcellularLocation>
        <location evidence="1 9">Nucleus</location>
    </subcellularLocation>
</comment>
<evidence type="ECO:0000256" key="5">
    <source>
        <dbReference type="ARBA" id="ARBA00023015"/>
    </source>
</evidence>
<feature type="region of interest" description="Disordered" evidence="10">
    <location>
        <begin position="541"/>
        <end position="648"/>
    </location>
</feature>
<dbReference type="GO" id="GO:0016592">
    <property type="term" value="C:mediator complex"/>
    <property type="evidence" value="ECO:0007669"/>
    <property type="project" value="InterPro"/>
</dbReference>
<comment type="caution">
    <text evidence="13">The sequence shown here is derived from an EMBL/GenBank/DDBJ whole genome shotgun (WGS) entry which is preliminary data.</text>
</comment>
<reference evidence="13" key="1">
    <citation type="submission" date="2019-08" db="EMBL/GenBank/DDBJ databases">
        <title>The improved chromosome-level genome for the pearl oyster Pinctada fucata martensii using PacBio sequencing and Hi-C.</title>
        <authorList>
            <person name="Zheng Z."/>
        </authorList>
    </citation>
    <scope>NUCLEOTIDE SEQUENCE</scope>
    <source>
        <strain evidence="13">ZZ-2019</strain>
        <tissue evidence="13">Adductor muscle</tissue>
    </source>
</reference>
<evidence type="ECO:0000256" key="1">
    <source>
        <dbReference type="ARBA" id="ARBA00004123"/>
    </source>
</evidence>
<keyword evidence="5 9" id="KW-0805">Transcription regulation</keyword>
<sequence>MFTENDNGAWDKEGSGISYECRTLLFKALHNLIERCLLTKGFVRLGRWFVQPHEALNAPVDRGTHLSFCFNFFLHGESSVCASIEIKQHPAVWRLTNQHLTTAQESPGNFPVILVPYGLSGNLTGNSYKESDQSANKILREWLQFYPVEMMDKEGDAHKVPPLVEVLVAGVRMKYPSCYVLLCDMEETTPRGQQTALPPTVPRQSTILHNGPLTPPNSPLDGATLAGDNTLKMGGGHQDVGQPAEINSGLLGRTARVFSARVTEKVSHDNCTTAGIAKRHKSRNKTNVANQDKLKNPALGKVQKGDKPEKVERQQSRFTRGAAPFHRRLGASEDIVQCDSPMLSGTSAPVSSNFGGSVTGTNLPQLNSTEGVATAGESPSPADMSPLDEHQSQNQILDPSMPKLSPHPPADTAGERDTSAINNNKSHNEQQTQSASATGGSSEFIKPCESSTPKGIDGVLSPLESWGQQSEAKTASINSWIKSQQPQQDIQGIKRPALPMHDADQDELVITSLYDFNPVKSWCEFPVKKQRLDYRYSSDVGNDDSSNMNNSGFQNAISSPMYKHSSAPDPYAFPDDGMDDAITPAMVSTRRLRPSHDERQSPHGKMDDPSKDPSKGSNDAFSFREDKTTDLSSLTSPPRSPNTLFGAGFTRERDLMAKVSDLDHMFESDDDNDDTVSTYMYNCTFTSDELIKMYPTPPSNNSSDRSPGTSCHDIPVETTLIDRPVIKTEIFTEDLFKDLPPVYKLPEKADFKGSDKYSPVSLQTRLSPVVVPPDYRGSWQLQYPMGHIPDIMEKPPSSSHYVNIPSIENIPSLPSRMPSSAIESSPATFQNSVSQQRTPMSFELQSPASNASSYLNKTLNSVDNQGTNNQVPEVDSLIVNIYLMDSRLNLFRDHNFDSCNICVCNMNIKGSDVGIYVPESSTSNSDSQIRCVCGFSAIMNRKSAHNAGLFYEDEVEITGIKDDRYEQRKPKLLALDYQKDSDDTSLCDDVTQSVLELILGQFTVPYPSSSTLQHLTRLGMGNATRYVESSEIFDLLQIQDGNDTVYTALDQGRQAMDHCPINKPDDSLKNTCLHKWQFLEGARRIPLNSQDSVQVLKSLQPLLQDAIQNKRVTRLWDKLSGPLTWKEFHQLAGRGHQENSTPQPVPSILVGHDRDWLSVSPYSLKFWDKQFLEPYGKPRDIAYVVLAPDNEHIINAIIVFFKELSTMYELNHMGRHSPVSKKLRDGIMRVGKKLAESVKNDDQLDPWFKQIGNSPIANKLRLYAQVCRAFLAPHLAQLKVDQTVFEPLTNHRPGYKPTEIKPEGNQSDHSSFSMPAPSSTPASQVDDRDAMGDDPLGSHKDGSLLDLEQEENQKSPALMIYLVDPFTYSSDWSPDLDRLTKIGLLRCYQQLVKALPEHMQSNVSLQILPLATILESTEKGSNSNLLKSISFSIFSTCRWNLTHTVVGKNLTGFGPAAAAEVFLRKKEDKSLTTKLYSPPFVLAPIKDKQMILKESTREEKQERSMVLFCAYCLSEDQRWLLAVCTDENGELMETCTINVEIPNRNRRKKASARKIGLQKLWDFLLGVVSITTMPCRLVIGRFGRIGHGEMKGKKDSCIFKFPLLKG</sequence>
<proteinExistence type="inferred from homology"/>
<evidence type="ECO:0000256" key="2">
    <source>
        <dbReference type="ARBA" id="ARBA00009354"/>
    </source>
</evidence>
<feature type="compositionally biased region" description="Low complexity" evidence="10">
    <location>
        <begin position="541"/>
        <end position="551"/>
    </location>
</feature>
<dbReference type="Pfam" id="PF18296">
    <property type="entry name" value="MID_MedPIWI"/>
    <property type="match status" value="1"/>
</dbReference>
<dbReference type="InterPro" id="IPR041285">
    <property type="entry name" value="MID_MedPIWI"/>
</dbReference>
<feature type="compositionally biased region" description="Basic and acidic residues" evidence="10">
    <location>
        <begin position="594"/>
        <end position="614"/>
    </location>
</feature>
<keyword evidence="4 9" id="KW-0678">Repressor</keyword>
<feature type="compositionally biased region" description="Polar residues" evidence="10">
    <location>
        <begin position="1304"/>
        <end position="1323"/>
    </location>
</feature>
<dbReference type="Proteomes" id="UP001186944">
    <property type="component" value="Unassembled WGS sequence"/>
</dbReference>
<keyword evidence="6 9" id="KW-0010">Activator</keyword>
<dbReference type="InterPro" id="IPR051139">
    <property type="entry name" value="Mediator_complx_sub13"/>
</dbReference>
<feature type="compositionally biased region" description="Polar residues" evidence="10">
    <location>
        <begin position="630"/>
        <end position="643"/>
    </location>
</feature>
<feature type="domain" description="MID" evidence="12">
    <location>
        <begin position="1179"/>
        <end position="1438"/>
    </location>
</feature>
<evidence type="ECO:0000259" key="12">
    <source>
        <dbReference type="Pfam" id="PF18296"/>
    </source>
</evidence>
<dbReference type="PANTHER" id="PTHR48249">
    <property type="entry name" value="MEDIATOR OF RNA POLYMERASE II TRANSCRIPTION SUBUNIT 13"/>
    <property type="match status" value="1"/>
</dbReference>
<feature type="region of interest" description="Disordered" evidence="10">
    <location>
        <begin position="273"/>
        <end position="326"/>
    </location>
</feature>
<evidence type="ECO:0000256" key="4">
    <source>
        <dbReference type="ARBA" id="ARBA00022491"/>
    </source>
</evidence>
<comment type="similarity">
    <text evidence="2 9">Belongs to the Mediator complex subunit 13 family.</text>
</comment>
<name>A0AA88XHL5_PINIB</name>
<feature type="compositionally biased region" description="Basic and acidic residues" evidence="10">
    <location>
        <begin position="303"/>
        <end position="315"/>
    </location>
</feature>
<keyword evidence="14" id="KW-1185">Reference proteome</keyword>
<dbReference type="PANTHER" id="PTHR48249:SF3">
    <property type="entry name" value="MEDIATOR OF RNA POLYMERASE II TRANSCRIPTION SUBUNIT 13"/>
    <property type="match status" value="1"/>
</dbReference>
<dbReference type="EMBL" id="VSWD01000013">
    <property type="protein sequence ID" value="KAK3084678.1"/>
    <property type="molecule type" value="Genomic_DNA"/>
</dbReference>
<keyword evidence="7 9" id="KW-0804">Transcription</keyword>
<evidence type="ECO:0000313" key="14">
    <source>
        <dbReference type="Proteomes" id="UP001186944"/>
    </source>
</evidence>
<evidence type="ECO:0000313" key="13">
    <source>
        <dbReference type="EMBL" id="KAK3084678.1"/>
    </source>
</evidence>
<evidence type="ECO:0000256" key="6">
    <source>
        <dbReference type="ARBA" id="ARBA00023159"/>
    </source>
</evidence>
<evidence type="ECO:0000256" key="3">
    <source>
        <dbReference type="ARBA" id="ARBA00019618"/>
    </source>
</evidence>
<feature type="region of interest" description="Disordered" evidence="10">
    <location>
        <begin position="346"/>
        <end position="471"/>
    </location>
</feature>
<protein>
    <recommendedName>
        <fullName evidence="3 9">Mediator of RNA polymerase II transcription subunit 13</fullName>
    </recommendedName>
</protein>
<organism evidence="13 14">
    <name type="scientific">Pinctada imbricata</name>
    <name type="common">Atlantic pearl-oyster</name>
    <name type="synonym">Pinctada martensii</name>
    <dbReference type="NCBI Taxonomy" id="66713"/>
    <lineage>
        <taxon>Eukaryota</taxon>
        <taxon>Metazoa</taxon>
        <taxon>Spiralia</taxon>
        <taxon>Lophotrochozoa</taxon>
        <taxon>Mollusca</taxon>
        <taxon>Bivalvia</taxon>
        <taxon>Autobranchia</taxon>
        <taxon>Pteriomorphia</taxon>
        <taxon>Pterioida</taxon>
        <taxon>Pterioidea</taxon>
        <taxon>Pteriidae</taxon>
        <taxon>Pinctada</taxon>
    </lineage>
</organism>
<evidence type="ECO:0000256" key="9">
    <source>
        <dbReference type="RuleBase" id="RU364134"/>
    </source>
</evidence>
<dbReference type="GO" id="GO:0045944">
    <property type="term" value="P:positive regulation of transcription by RNA polymerase II"/>
    <property type="evidence" value="ECO:0007669"/>
    <property type="project" value="TreeGrafter"/>
</dbReference>
<feature type="domain" description="Mediator complex subunit Med13 C-terminal" evidence="11">
    <location>
        <begin position="1476"/>
        <end position="1591"/>
    </location>
</feature>
<accession>A0AA88XHL5</accession>
<dbReference type="GO" id="GO:0003713">
    <property type="term" value="F:transcription coactivator activity"/>
    <property type="evidence" value="ECO:0007669"/>
    <property type="project" value="TreeGrafter"/>
</dbReference>
<evidence type="ECO:0000256" key="10">
    <source>
        <dbReference type="SAM" id="MobiDB-lite"/>
    </source>
</evidence>
<evidence type="ECO:0000256" key="8">
    <source>
        <dbReference type="ARBA" id="ARBA00023242"/>
    </source>
</evidence>
<dbReference type="InterPro" id="IPR009401">
    <property type="entry name" value="Med13_C"/>
</dbReference>
<comment type="subunit">
    <text evidence="9">Component of the Mediator complex.</text>
</comment>
<evidence type="ECO:0000259" key="11">
    <source>
        <dbReference type="Pfam" id="PF06333"/>
    </source>
</evidence>
<feature type="compositionally biased region" description="Polar residues" evidence="10">
    <location>
        <begin position="346"/>
        <end position="371"/>
    </location>
</feature>
<feature type="region of interest" description="Disordered" evidence="10">
    <location>
        <begin position="1290"/>
        <end position="1342"/>
    </location>
</feature>
<dbReference type="Pfam" id="PF06333">
    <property type="entry name" value="Med13_C"/>
    <property type="match status" value="1"/>
</dbReference>
<keyword evidence="8 9" id="KW-0539">Nucleus</keyword>
<gene>
    <name evidence="13" type="ORF">FSP39_017312</name>
</gene>
<feature type="compositionally biased region" description="Polar residues" evidence="10">
    <location>
        <begin position="419"/>
        <end position="441"/>
    </location>
</feature>
<comment type="function">
    <text evidence="9">Component of the Mediator complex, a coactivator involved in regulated transcription of nearly all RNA polymerase II-dependent genes. Mediator functions as a bridge to convey information from gene-specific regulatory proteins to the basal RNA polymerase II transcription machinery. Mediator is recruited to promoters by direct interactions with regulatory proteins and serves as a scaffold for the assembly of a functional preinitiation complex with RNA polymerase II and the general transcription factors.</text>
</comment>
<feature type="compositionally biased region" description="Basic and acidic residues" evidence="10">
    <location>
        <begin position="1325"/>
        <end position="1342"/>
    </location>
</feature>
<evidence type="ECO:0000256" key="7">
    <source>
        <dbReference type="ARBA" id="ARBA00023163"/>
    </source>
</evidence>